<reference evidence="5" key="1">
    <citation type="submission" date="2017-08" db="EMBL/GenBank/DDBJ databases">
        <title>A dynamic microbial community with high functional redundancy inhabits the cold, oxic subseafloor aquifer.</title>
        <authorList>
            <person name="Tully B.J."/>
            <person name="Wheat C.G."/>
            <person name="Glazer B.T."/>
            <person name="Huber J.A."/>
        </authorList>
    </citation>
    <scope>NUCLEOTIDE SEQUENCE [LARGE SCALE GENOMIC DNA]</scope>
</reference>
<name>A0A2A5AHM5_9GAMM</name>
<dbReference type="AlphaFoldDB" id="A0A2A5AHM5"/>
<evidence type="ECO:0000256" key="1">
    <source>
        <dbReference type="SAM" id="Coils"/>
    </source>
</evidence>
<keyword evidence="1" id="KW-0175">Coiled coil</keyword>
<evidence type="ECO:0000313" key="4">
    <source>
        <dbReference type="EMBL" id="PCJ18268.1"/>
    </source>
</evidence>
<dbReference type="Proteomes" id="UP000218327">
    <property type="component" value="Unassembled WGS sequence"/>
</dbReference>
<evidence type="ECO:0000259" key="3">
    <source>
        <dbReference type="Pfam" id="PF09718"/>
    </source>
</evidence>
<organism evidence="4 5">
    <name type="scientific">SAR86 cluster bacterium</name>
    <dbReference type="NCBI Taxonomy" id="2030880"/>
    <lineage>
        <taxon>Bacteria</taxon>
        <taxon>Pseudomonadati</taxon>
        <taxon>Pseudomonadota</taxon>
        <taxon>Gammaproteobacteria</taxon>
        <taxon>SAR86 cluster</taxon>
    </lineage>
</organism>
<sequence length="978" mass="105354">MAKKTIEREVTLSAKLKGTLAKGLGALGKAMRGFRNESKGANKTGEKTTKQVDKLTKKVATLEKRLKRTTSAFGRMGKAMKGTNRLVKTAVGAFAGFLVLRKINSLFNGTVVEMDKIAKASRRLGLSTEFMSRLAFAAKEAGVEFSQSSIAMQRLTRRVAEVANFGRGELLPGLKLLGISPADLKDANGELKDAEQLLFLIADRLQKLDSPSRVLAGFKLFDAEGTALLQLLLNGPEGVRGAFARSDTFGLTLTQQDADRVEKLADSMLAITSAFKGLRFQLVTKFAQQLTVVFDSLAAFIAQIDDRVSSIAGQIKLAFDPLATEESRTNARKRIEDLAAMALRVYQDVALEVLKVVGLGLVDLAKIVGAVMGEAFSGSIRDSLADLIPGLSPSASTQLDRAKGRESQSQKDREHIFLRLEGLVGSSLANRFLDPARTSSRIQSTDLMREAIGPVGGRKLDRAQRRELNELLAEVQAINDEIGELPDQITELQRVVDQELASGTIDSAKKVNAAIQSMRERWGTLKVTTVEGVTEVIAAVDEMGDGAEEAGKDVAKSIPHYSRLNAMIDQMRSKARSLTAMFKKMGPAAIEAVFKLQQFGLGLRARSADVLGQTDAAALLRQQAGQRSEIKQAQTDKLPSSAIAELMRVQGQETAKLKFDQQRAAALDEVTKAEQRHGRVLELNSRRLDAGLITQERAREAIEGQDAALKSIVESTLAKLKVMSEDERFTAMLSDDIEELTVRLEELGLQSDRTFTGGFTAGIRQFRREATDAAAQGRQMADTLTTSLTGGLTDAITGIVDGTKSMSEGFRDMARQVLRDIGTMLVRMAVLRALSAGFGVAGFNSGGLVQGFNTGGFIGGVRGPNRDTRLIAATTGEFMSDRATVDHYGPRFFEGLKQRLLPRGTAQAFSRSRTPRPSGGSGFNQGGQVGSGGGGGTQVLPVLITDGPQLDQLTAAQKTSLIRLIGENPAEFRGAMGI</sequence>
<feature type="coiled-coil region" evidence="1">
    <location>
        <begin position="45"/>
        <end position="72"/>
    </location>
</feature>
<accession>A0A2A5AHM5</accession>
<evidence type="ECO:0000313" key="5">
    <source>
        <dbReference type="Proteomes" id="UP000218327"/>
    </source>
</evidence>
<feature type="domain" description="Bacteriophage tail tape measure C-terminal" evidence="3">
    <location>
        <begin position="754"/>
        <end position="834"/>
    </location>
</feature>
<evidence type="ECO:0000256" key="2">
    <source>
        <dbReference type="SAM" id="MobiDB-lite"/>
    </source>
</evidence>
<feature type="region of interest" description="Disordered" evidence="2">
    <location>
        <begin position="906"/>
        <end position="935"/>
    </location>
</feature>
<protein>
    <recommendedName>
        <fullName evidence="3">Bacteriophage tail tape measure C-terminal domain-containing protein</fullName>
    </recommendedName>
</protein>
<dbReference type="InterPro" id="IPR006431">
    <property type="entry name" value="Phage_tape_meas_C"/>
</dbReference>
<proteinExistence type="predicted"/>
<dbReference type="EMBL" id="NVVJ01000101">
    <property type="protein sequence ID" value="PCJ18268.1"/>
    <property type="molecule type" value="Genomic_DNA"/>
</dbReference>
<gene>
    <name evidence="4" type="ORF">COA96_16745</name>
</gene>
<feature type="compositionally biased region" description="Gly residues" evidence="2">
    <location>
        <begin position="919"/>
        <end position="935"/>
    </location>
</feature>
<dbReference type="Pfam" id="PF09718">
    <property type="entry name" value="Tape_meas_lam_C"/>
    <property type="match status" value="1"/>
</dbReference>
<comment type="caution">
    <text evidence="4">The sequence shown here is derived from an EMBL/GenBank/DDBJ whole genome shotgun (WGS) entry which is preliminary data.</text>
</comment>